<organism evidence="1">
    <name type="scientific">Arabidopsis thaliana</name>
    <name type="common">Mouse-ear cress</name>
    <dbReference type="NCBI Taxonomy" id="3702"/>
    <lineage>
        <taxon>Eukaryota</taxon>
        <taxon>Viridiplantae</taxon>
        <taxon>Streptophyta</taxon>
        <taxon>Embryophyta</taxon>
        <taxon>Tracheophyta</taxon>
        <taxon>Spermatophyta</taxon>
        <taxon>Magnoliopsida</taxon>
        <taxon>eudicotyledons</taxon>
        <taxon>Gunneridae</taxon>
        <taxon>Pentapetalae</taxon>
        <taxon>rosids</taxon>
        <taxon>malvids</taxon>
        <taxon>Brassicales</taxon>
        <taxon>Brassicaceae</taxon>
        <taxon>Camelineae</taxon>
        <taxon>Arabidopsis</taxon>
    </lineage>
</organism>
<sequence>MGRGKADGELIQPRRSEDREQADLYHAASGFHQLGEHSSWLSRGKFSILGGSVWSISPYFS</sequence>
<dbReference type="AlphaFoldDB" id="Q0WPC4"/>
<reference evidence="1" key="1">
    <citation type="submission" date="2006-07" db="EMBL/GenBank/DDBJ databases">
        <title>Large-scale analysis of RIKEN Arabidopsis full-length (RAFL) cDNAs.</title>
        <authorList>
            <person name="Totoki Y."/>
            <person name="Seki M."/>
            <person name="Ishida J."/>
            <person name="Nakajima M."/>
            <person name="Enju A."/>
            <person name="Morosawa T."/>
            <person name="Kamiya A."/>
            <person name="Narusaka M."/>
            <person name="Shin-i T."/>
            <person name="Nakagawa M."/>
            <person name="Sakamoto N."/>
            <person name="Oishi K."/>
            <person name="Kohara Y."/>
            <person name="Kobayashi M."/>
            <person name="Toyoda A."/>
            <person name="Sakaki Y."/>
            <person name="Sakurai T."/>
            <person name="Iida K."/>
            <person name="Akiyama K."/>
            <person name="Satou M."/>
            <person name="Toyoda T."/>
            <person name="Konagaya A."/>
            <person name="Carninci P."/>
            <person name="Kawai J."/>
            <person name="Hayashizaki Y."/>
            <person name="Shinozaki K."/>
        </authorList>
    </citation>
    <scope>NUCLEOTIDE SEQUENCE</scope>
</reference>
<protein>
    <submittedName>
        <fullName evidence="1">Uncharacterized protein</fullName>
    </submittedName>
</protein>
<dbReference type="EMBL" id="AK229152">
    <property type="protein sequence ID" value="BAF01025.1"/>
    <property type="molecule type" value="mRNA"/>
</dbReference>
<accession>Q0WPC4</accession>
<name>Q0WPC4_ARATH</name>
<proteinExistence type="evidence at transcript level"/>
<evidence type="ECO:0000313" key="1">
    <source>
        <dbReference type="EMBL" id="BAF01025.1"/>
    </source>
</evidence>